<dbReference type="InterPro" id="IPR003658">
    <property type="entry name" value="Anti-sigma_ant"/>
</dbReference>
<sequence>MEINHTEFKRCDVVKVSGRVDSATAPRLAEKLNEIMDAGRFRIVLDLQDLDFISSAGLRVLIGAQKTCKRYNRGEVVLANVQPNILSALDLAGFTPFFKIFDDTVSAVGNF</sequence>
<keyword evidence="5" id="KW-1185">Reference proteome</keyword>
<dbReference type="Gene3D" id="3.30.750.24">
    <property type="entry name" value="STAS domain"/>
    <property type="match status" value="1"/>
</dbReference>
<name>A0A0N8GMB9_9CHLR</name>
<evidence type="ECO:0000313" key="4">
    <source>
        <dbReference type="EMBL" id="KPL74866.1"/>
    </source>
</evidence>
<evidence type="ECO:0000259" key="3">
    <source>
        <dbReference type="PROSITE" id="PS50801"/>
    </source>
</evidence>
<comment type="similarity">
    <text evidence="1 2">Belongs to the anti-sigma-factor antagonist family.</text>
</comment>
<reference evidence="4 5" key="1">
    <citation type="submission" date="2015-07" db="EMBL/GenBank/DDBJ databases">
        <title>Draft genome of Bellilinea caldifistulae DSM 17877.</title>
        <authorList>
            <person name="Hemp J."/>
            <person name="Ward L.M."/>
            <person name="Pace L.A."/>
            <person name="Fischer W.W."/>
        </authorList>
    </citation>
    <scope>NUCLEOTIDE SEQUENCE [LARGE SCALE GENOMIC DNA]</scope>
    <source>
        <strain evidence="4 5">GOMI-1</strain>
    </source>
</reference>
<dbReference type="RefSeq" id="WP_061915672.1">
    <property type="nucleotide sequence ID" value="NZ_DF967971.1"/>
</dbReference>
<dbReference type="PANTHER" id="PTHR33495">
    <property type="entry name" value="ANTI-SIGMA FACTOR ANTAGONIST TM_1081-RELATED-RELATED"/>
    <property type="match status" value="1"/>
</dbReference>
<dbReference type="PANTHER" id="PTHR33495:SF2">
    <property type="entry name" value="ANTI-SIGMA FACTOR ANTAGONIST TM_1081-RELATED"/>
    <property type="match status" value="1"/>
</dbReference>
<dbReference type="InterPro" id="IPR002645">
    <property type="entry name" value="STAS_dom"/>
</dbReference>
<evidence type="ECO:0000256" key="1">
    <source>
        <dbReference type="ARBA" id="ARBA00009013"/>
    </source>
</evidence>
<dbReference type="PROSITE" id="PS50801">
    <property type="entry name" value="STAS"/>
    <property type="match status" value="1"/>
</dbReference>
<dbReference type="Pfam" id="PF01740">
    <property type="entry name" value="STAS"/>
    <property type="match status" value="1"/>
</dbReference>
<dbReference type="Proteomes" id="UP000050514">
    <property type="component" value="Unassembled WGS sequence"/>
</dbReference>
<dbReference type="CDD" id="cd07043">
    <property type="entry name" value="STAS_anti-anti-sigma_factors"/>
    <property type="match status" value="1"/>
</dbReference>
<evidence type="ECO:0000313" key="5">
    <source>
        <dbReference type="Proteomes" id="UP000050514"/>
    </source>
</evidence>
<dbReference type="SUPFAM" id="SSF52091">
    <property type="entry name" value="SpoIIaa-like"/>
    <property type="match status" value="1"/>
</dbReference>
<proteinExistence type="inferred from homology"/>
<accession>A0A0N8GMB9</accession>
<dbReference type="AlphaFoldDB" id="A0A0N8GMB9"/>
<comment type="caution">
    <text evidence="4">The sequence shown here is derived from an EMBL/GenBank/DDBJ whole genome shotgun (WGS) entry which is preliminary data.</text>
</comment>
<feature type="domain" description="STAS" evidence="3">
    <location>
        <begin position="13"/>
        <end position="111"/>
    </location>
</feature>
<dbReference type="NCBIfam" id="TIGR00377">
    <property type="entry name" value="ant_ant_sig"/>
    <property type="match status" value="1"/>
</dbReference>
<dbReference type="STRING" id="360411.AC812_10035"/>
<protein>
    <recommendedName>
        <fullName evidence="2">Anti-sigma factor antagonist</fullName>
    </recommendedName>
</protein>
<dbReference type="InterPro" id="IPR036513">
    <property type="entry name" value="STAS_dom_sf"/>
</dbReference>
<dbReference type="EMBL" id="LGHJ01000016">
    <property type="protein sequence ID" value="KPL74866.1"/>
    <property type="molecule type" value="Genomic_DNA"/>
</dbReference>
<dbReference type="GO" id="GO:0043856">
    <property type="term" value="F:anti-sigma factor antagonist activity"/>
    <property type="evidence" value="ECO:0007669"/>
    <property type="project" value="InterPro"/>
</dbReference>
<gene>
    <name evidence="4" type="ORF">AC812_10035</name>
</gene>
<organism evidence="4 5">
    <name type="scientific">Bellilinea caldifistulae</name>
    <dbReference type="NCBI Taxonomy" id="360411"/>
    <lineage>
        <taxon>Bacteria</taxon>
        <taxon>Bacillati</taxon>
        <taxon>Chloroflexota</taxon>
        <taxon>Anaerolineae</taxon>
        <taxon>Anaerolineales</taxon>
        <taxon>Anaerolineaceae</taxon>
        <taxon>Bellilinea</taxon>
    </lineage>
</organism>
<dbReference type="OrthoDB" id="9794628at2"/>
<evidence type="ECO:0000256" key="2">
    <source>
        <dbReference type="RuleBase" id="RU003749"/>
    </source>
</evidence>